<keyword evidence="3 5" id="KW-0663">Pyridoxal phosphate</keyword>
<dbReference type="InterPro" id="IPR015424">
    <property type="entry name" value="PyrdxlP-dep_Trfase"/>
</dbReference>
<comment type="similarity">
    <text evidence="2 6">Belongs to the group II decarboxylase family.</text>
</comment>
<dbReference type="GO" id="GO:0019752">
    <property type="term" value="P:carboxylic acid metabolic process"/>
    <property type="evidence" value="ECO:0007669"/>
    <property type="project" value="InterPro"/>
</dbReference>
<reference evidence="7 8" key="1">
    <citation type="submission" date="2023-08" db="EMBL/GenBank/DDBJ databases">
        <title>Black Yeasts Isolated from many extreme environments.</title>
        <authorList>
            <person name="Coleine C."/>
            <person name="Stajich J.E."/>
            <person name="Selbmann L."/>
        </authorList>
    </citation>
    <scope>NUCLEOTIDE SEQUENCE [LARGE SCALE GENOMIC DNA]</scope>
    <source>
        <strain evidence="7 8">CCFEE 5910</strain>
    </source>
</reference>
<dbReference type="InterPro" id="IPR021115">
    <property type="entry name" value="Pyridoxal-P_BS"/>
</dbReference>
<gene>
    <name evidence="7" type="ORF">LTR05_008282</name>
</gene>
<sequence length="523" mass="56338">MEAKSLSDILDTVKQILSTASTVANLHAPQNAKPNISILPGSIPPLPAHAENLPESTPPFQRTIDRLTQNILPYLNASSLSSRYYGFVTGGVTPAALIGDILTSIFDQNNAVHLPSESVGTIVEAAALNMLVDLFQLPKEEWEVGGEGSGGGVFTTGATATNILGLALGREWVLTERVKEATGKEAGMSVGGHGLLAVAQAAGVDHVKVLSTLPHSSISKAAGVIGLGRSAVQSIVRTGSILDIDVEKLQSLAEDAEAERTAYILAISAGEVNTGLFATDSGHVMQQVREICDKYKIWIHVDGAMGLFARLLLNHPDTTNQYAKVTAGVKRLELADSIGADGHKLLNVPYDCGIFFTRHKKLSEEVFSNGNPAYLASTATDHVQNPFNIGLENSRRFRALPVYTTLSAYGREGYVDMLRRQIGLSRKIAAWLYDHEQYDLLPRGGSGSKEEAVAKIFMIVLFRAKDEEKNKGLVSRIKSDGRIYVSGSVWDGKPATRIAVSNWRVNVQEDGNIVQDVLEDVLS</sequence>
<dbReference type="PANTHER" id="PTHR11999:SF165">
    <property type="entry name" value="DECARBOXYLASE, PUTATIVE (AFU_ORTHOLOGUE AFUA_2G04980)-RELATED"/>
    <property type="match status" value="1"/>
</dbReference>
<dbReference type="GO" id="GO:0005737">
    <property type="term" value="C:cytoplasm"/>
    <property type="evidence" value="ECO:0007669"/>
    <property type="project" value="TreeGrafter"/>
</dbReference>
<dbReference type="PANTHER" id="PTHR11999">
    <property type="entry name" value="GROUP II PYRIDOXAL-5-PHOSPHATE DECARBOXYLASE"/>
    <property type="match status" value="1"/>
</dbReference>
<feature type="modified residue" description="N6-(pyridoxal phosphate)lysine" evidence="5">
    <location>
        <position position="344"/>
    </location>
</feature>
<dbReference type="Pfam" id="PF00282">
    <property type="entry name" value="Pyridoxal_deC"/>
    <property type="match status" value="1"/>
</dbReference>
<organism evidence="7 8">
    <name type="scientific">Lithohypha guttulata</name>
    <dbReference type="NCBI Taxonomy" id="1690604"/>
    <lineage>
        <taxon>Eukaryota</taxon>
        <taxon>Fungi</taxon>
        <taxon>Dikarya</taxon>
        <taxon>Ascomycota</taxon>
        <taxon>Pezizomycotina</taxon>
        <taxon>Eurotiomycetes</taxon>
        <taxon>Chaetothyriomycetidae</taxon>
        <taxon>Chaetothyriales</taxon>
        <taxon>Trichomeriaceae</taxon>
        <taxon>Lithohypha</taxon>
    </lineage>
</organism>
<dbReference type="InterPro" id="IPR002129">
    <property type="entry name" value="PyrdxlP-dep_de-COase"/>
</dbReference>
<keyword evidence="4 6" id="KW-0456">Lyase</keyword>
<accession>A0AAN7STC6</accession>
<evidence type="ECO:0000256" key="2">
    <source>
        <dbReference type="ARBA" id="ARBA00009533"/>
    </source>
</evidence>
<proteinExistence type="inferred from homology"/>
<dbReference type="GO" id="GO:0016831">
    <property type="term" value="F:carboxy-lyase activity"/>
    <property type="evidence" value="ECO:0007669"/>
    <property type="project" value="InterPro"/>
</dbReference>
<keyword evidence="8" id="KW-1185">Reference proteome</keyword>
<evidence type="ECO:0000313" key="8">
    <source>
        <dbReference type="Proteomes" id="UP001309876"/>
    </source>
</evidence>
<dbReference type="Gene3D" id="3.40.640.10">
    <property type="entry name" value="Type I PLP-dependent aspartate aminotransferase-like (Major domain)"/>
    <property type="match status" value="1"/>
</dbReference>
<comment type="caution">
    <text evidence="7">The sequence shown here is derived from an EMBL/GenBank/DDBJ whole genome shotgun (WGS) entry which is preliminary data.</text>
</comment>
<evidence type="ECO:0000313" key="7">
    <source>
        <dbReference type="EMBL" id="KAK5080965.1"/>
    </source>
</evidence>
<dbReference type="InterPro" id="IPR015422">
    <property type="entry name" value="PyrdxlP-dep_Trfase_small"/>
</dbReference>
<dbReference type="InterPro" id="IPR010977">
    <property type="entry name" value="Aromatic_deC"/>
</dbReference>
<dbReference type="Gene3D" id="3.90.1150.10">
    <property type="entry name" value="Aspartate Aminotransferase, domain 1"/>
    <property type="match status" value="1"/>
</dbReference>
<dbReference type="EMBL" id="JAVRRJ010000011">
    <property type="protein sequence ID" value="KAK5080965.1"/>
    <property type="molecule type" value="Genomic_DNA"/>
</dbReference>
<protein>
    <submittedName>
        <fullName evidence="7">Uncharacterized protein</fullName>
    </submittedName>
</protein>
<dbReference type="InterPro" id="IPR015421">
    <property type="entry name" value="PyrdxlP-dep_Trfase_major"/>
</dbReference>
<name>A0AAN7STC6_9EURO</name>
<evidence type="ECO:0000256" key="1">
    <source>
        <dbReference type="ARBA" id="ARBA00001933"/>
    </source>
</evidence>
<dbReference type="SUPFAM" id="SSF53383">
    <property type="entry name" value="PLP-dependent transferases"/>
    <property type="match status" value="1"/>
</dbReference>
<evidence type="ECO:0000256" key="6">
    <source>
        <dbReference type="RuleBase" id="RU000382"/>
    </source>
</evidence>
<dbReference type="AlphaFoldDB" id="A0AAN7STC6"/>
<evidence type="ECO:0000256" key="4">
    <source>
        <dbReference type="ARBA" id="ARBA00023239"/>
    </source>
</evidence>
<evidence type="ECO:0000256" key="5">
    <source>
        <dbReference type="PIRSR" id="PIRSR602129-50"/>
    </source>
</evidence>
<dbReference type="PROSITE" id="PS00392">
    <property type="entry name" value="DDC_GAD_HDC_YDC"/>
    <property type="match status" value="1"/>
</dbReference>
<dbReference type="Proteomes" id="UP001309876">
    <property type="component" value="Unassembled WGS sequence"/>
</dbReference>
<dbReference type="GO" id="GO:0030170">
    <property type="term" value="F:pyridoxal phosphate binding"/>
    <property type="evidence" value="ECO:0007669"/>
    <property type="project" value="InterPro"/>
</dbReference>
<comment type="cofactor">
    <cofactor evidence="1 5 6">
        <name>pyridoxal 5'-phosphate</name>
        <dbReference type="ChEBI" id="CHEBI:597326"/>
    </cofactor>
</comment>
<evidence type="ECO:0000256" key="3">
    <source>
        <dbReference type="ARBA" id="ARBA00022898"/>
    </source>
</evidence>